<accession>A0A3N2QB52</accession>
<feature type="transmembrane region" description="Helical" evidence="6">
    <location>
        <begin position="12"/>
        <end position="37"/>
    </location>
</feature>
<name>A0A3N2QB52_9BACT</name>
<comment type="subcellular location">
    <subcellularLocation>
        <location evidence="1">Cell membrane</location>
        <topology evidence="1">Multi-pass membrane protein</topology>
    </subcellularLocation>
</comment>
<evidence type="ECO:0000256" key="3">
    <source>
        <dbReference type="ARBA" id="ARBA00022692"/>
    </source>
</evidence>
<comment type="caution">
    <text evidence="7">The sequence shown here is derived from an EMBL/GenBank/DDBJ whole genome shotgun (WGS) entry which is preliminary data.</text>
</comment>
<feature type="transmembrane region" description="Helical" evidence="6">
    <location>
        <begin position="454"/>
        <end position="476"/>
    </location>
</feature>
<dbReference type="PANTHER" id="PTHR33529">
    <property type="entry name" value="SLR0882 PROTEIN-RELATED"/>
    <property type="match status" value="1"/>
</dbReference>
<dbReference type="GO" id="GO:0015920">
    <property type="term" value="P:lipopolysaccharide transport"/>
    <property type="evidence" value="ECO:0007669"/>
    <property type="project" value="TreeGrafter"/>
</dbReference>
<keyword evidence="5 6" id="KW-0472">Membrane</keyword>
<feature type="transmembrane region" description="Helical" evidence="6">
    <location>
        <begin position="49"/>
        <end position="75"/>
    </location>
</feature>
<keyword evidence="2" id="KW-1003">Cell membrane</keyword>
<proteinExistence type="predicted"/>
<evidence type="ECO:0000256" key="2">
    <source>
        <dbReference type="ARBA" id="ARBA00022475"/>
    </source>
</evidence>
<evidence type="ECO:0000256" key="1">
    <source>
        <dbReference type="ARBA" id="ARBA00004651"/>
    </source>
</evidence>
<keyword evidence="3 6" id="KW-0812">Transmembrane</keyword>
<dbReference type="RefSeq" id="WP_123663263.1">
    <property type="nucleotide sequence ID" value="NZ_RARA01000026.1"/>
</dbReference>
<feature type="transmembrane region" description="Helical" evidence="6">
    <location>
        <begin position="399"/>
        <end position="417"/>
    </location>
</feature>
<reference evidence="7 8" key="1">
    <citation type="submission" date="2018-09" db="EMBL/GenBank/DDBJ databases">
        <title>Comparative Genomics of Wolbachia-Cardinium Dual Endosymbiosis in a Plant-Parasitic Nematode.</title>
        <authorList>
            <person name="Brown A.M.V."/>
            <person name="Wasala S.K."/>
            <person name="Howe D.K."/>
            <person name="Peetz A.B."/>
            <person name="Zasada I.A."/>
            <person name="Denver D.R."/>
        </authorList>
    </citation>
    <scope>NUCLEOTIDE SEQUENCE [LARGE SCALE GENOMIC DNA]</scope>
    <source>
        <strain evidence="7 8">Pp_1</strain>
    </source>
</reference>
<keyword evidence="4 6" id="KW-1133">Transmembrane helix</keyword>
<dbReference type="PANTHER" id="PTHR33529:SF6">
    <property type="entry name" value="YJGP_YJGQ FAMILY PERMEASE"/>
    <property type="match status" value="1"/>
</dbReference>
<dbReference type="AlphaFoldDB" id="A0A3N2QB52"/>
<gene>
    <name evidence="7" type="ORF">EDM02_04085</name>
</gene>
<feature type="transmembrane region" description="Helical" evidence="6">
    <location>
        <begin position="424"/>
        <end position="442"/>
    </location>
</feature>
<organism evidence="7 8">
    <name type="scientific">Candidatus Cardinium hertigii</name>
    <dbReference type="NCBI Taxonomy" id="247481"/>
    <lineage>
        <taxon>Bacteria</taxon>
        <taxon>Pseudomonadati</taxon>
        <taxon>Bacteroidota</taxon>
        <taxon>Cytophagia</taxon>
        <taxon>Cytophagales</taxon>
        <taxon>Amoebophilaceae</taxon>
        <taxon>Candidatus Cardinium</taxon>
    </lineage>
</organism>
<evidence type="ECO:0000256" key="6">
    <source>
        <dbReference type="SAM" id="Phobius"/>
    </source>
</evidence>
<feature type="transmembrane region" description="Helical" evidence="6">
    <location>
        <begin position="96"/>
        <end position="114"/>
    </location>
</feature>
<evidence type="ECO:0000256" key="4">
    <source>
        <dbReference type="ARBA" id="ARBA00022989"/>
    </source>
</evidence>
<dbReference type="OrthoDB" id="1096108at2"/>
<evidence type="ECO:0000313" key="8">
    <source>
        <dbReference type="Proteomes" id="UP000270927"/>
    </source>
</evidence>
<dbReference type="Proteomes" id="UP000270927">
    <property type="component" value="Unassembled WGS sequence"/>
</dbReference>
<sequence>MDKLLLRSFIPTFVLLLALVLFVLVIQMFFVLFSNIAGKGLGVLVYTKLLFYIGLHVFPNAFPIAALIASLIVFGNLSESFEFTAMRSVGLSLQRILCFPFVFVLFLSGVLLYFQDYIHPTTNHKIFSLIIDVMNKKSALFIQQGVICNNIPGYSIHVNKKLGDNEHMEGIIVYDYTKTYGTIATIAEKGKLYTTPDEAYLVMELSNGCNYVEKLPDKKSSNSDQKQTFYRKKFLKQKIRISLEALKLRKSDEKYTSEPRTRDHLQLKKLIQEIEQKIVEEGNDSHNLLVQQASRYGISENTFKPSNADNGDQLQSSFESSTLLQDADFIAFRNQLIESKTPSNLEKKCQQYGDTLQWITQRALRTVEKIKTTLTMQHEHVLAVKQYLNQALFEKERRFAIAMRCVIMFLLAAPLGCIIRRGGFGVSVMISFVFILLEYILTTLGETWAIANTLSPFICAWLANFTVLPFCFLFLIKAQRGTSLFTIDWQLVYLRIKKIIQRRISIPLFI</sequence>
<dbReference type="EMBL" id="RARA01000026">
    <property type="protein sequence ID" value="ROT47046.1"/>
    <property type="molecule type" value="Genomic_DNA"/>
</dbReference>
<evidence type="ECO:0000256" key="5">
    <source>
        <dbReference type="ARBA" id="ARBA00023136"/>
    </source>
</evidence>
<protein>
    <submittedName>
        <fullName evidence="7">YjgP/YjgQ family permease</fullName>
    </submittedName>
</protein>
<dbReference type="GO" id="GO:0043190">
    <property type="term" value="C:ATP-binding cassette (ABC) transporter complex"/>
    <property type="evidence" value="ECO:0007669"/>
    <property type="project" value="TreeGrafter"/>
</dbReference>
<evidence type="ECO:0000313" key="7">
    <source>
        <dbReference type="EMBL" id="ROT47046.1"/>
    </source>
</evidence>
<dbReference type="InterPro" id="IPR005495">
    <property type="entry name" value="LptG/LptF_permease"/>
</dbReference>
<keyword evidence="8" id="KW-1185">Reference proteome</keyword>
<dbReference type="Pfam" id="PF03739">
    <property type="entry name" value="LptF_LptG"/>
    <property type="match status" value="1"/>
</dbReference>